<dbReference type="RefSeq" id="WP_380077178.1">
    <property type="nucleotide sequence ID" value="NZ_JBHSGO010000019.1"/>
</dbReference>
<evidence type="ECO:0000256" key="3">
    <source>
        <dbReference type="ARBA" id="ARBA00022722"/>
    </source>
</evidence>
<evidence type="ECO:0000256" key="9">
    <source>
        <dbReference type="ARBA" id="ARBA00023125"/>
    </source>
</evidence>
<evidence type="ECO:0000256" key="13">
    <source>
        <dbReference type="NCBIfam" id="TIGR00228"/>
    </source>
</evidence>
<dbReference type="PANTHER" id="PTHR30194:SF3">
    <property type="entry name" value="CROSSOVER JUNCTION ENDODEOXYRIBONUCLEASE RUVC"/>
    <property type="match status" value="1"/>
</dbReference>
<keyword evidence="2 12" id="KW-0963">Cytoplasm</keyword>
<dbReference type="PANTHER" id="PTHR30194">
    <property type="entry name" value="CROSSOVER JUNCTION ENDODEOXYRIBONUCLEASE RUVC"/>
    <property type="match status" value="1"/>
</dbReference>
<name>A0ABV9K5V1_9PORP</name>
<evidence type="ECO:0000256" key="11">
    <source>
        <dbReference type="ARBA" id="ARBA00023204"/>
    </source>
</evidence>
<keyword evidence="10 12" id="KW-0233">DNA recombination</keyword>
<comment type="caution">
    <text evidence="14">The sequence shown here is derived from an EMBL/GenBank/DDBJ whole genome shotgun (WGS) entry which is preliminary data.</text>
</comment>
<dbReference type="Pfam" id="PF02075">
    <property type="entry name" value="RuvC"/>
    <property type="match status" value="1"/>
</dbReference>
<feature type="binding site" evidence="12">
    <location>
        <position position="155"/>
    </location>
    <ligand>
        <name>Mg(2+)</name>
        <dbReference type="ChEBI" id="CHEBI:18420"/>
        <label>1</label>
    </ligand>
</feature>
<evidence type="ECO:0000256" key="7">
    <source>
        <dbReference type="ARBA" id="ARBA00022801"/>
    </source>
</evidence>
<feature type="binding site" evidence="12">
    <location>
        <position position="80"/>
    </location>
    <ligand>
        <name>Mg(2+)</name>
        <dbReference type="ChEBI" id="CHEBI:18420"/>
        <label>2</label>
    </ligand>
</feature>
<protein>
    <recommendedName>
        <fullName evidence="12 13">Crossover junction endodeoxyribonuclease RuvC</fullName>
        <ecNumber evidence="12 13">3.1.21.10</ecNumber>
    </recommendedName>
    <alternativeName>
        <fullName evidence="12">Holliday junction nuclease RuvC</fullName>
    </alternativeName>
    <alternativeName>
        <fullName evidence="12">Holliday junction resolvase RuvC</fullName>
    </alternativeName>
</protein>
<keyword evidence="15" id="KW-1185">Reference proteome</keyword>
<proteinExistence type="inferred from homology"/>
<accession>A0ABV9K5V1</accession>
<dbReference type="PROSITE" id="PS01321">
    <property type="entry name" value="RUVC"/>
    <property type="match status" value="1"/>
</dbReference>
<comment type="subcellular location">
    <subcellularLocation>
        <location evidence="12">Cytoplasm</location>
    </subcellularLocation>
</comment>
<keyword evidence="11 12" id="KW-0234">DNA repair</keyword>
<evidence type="ECO:0000313" key="14">
    <source>
        <dbReference type="EMBL" id="MFC4665228.1"/>
    </source>
</evidence>
<feature type="active site" evidence="12">
    <location>
        <position position="80"/>
    </location>
</feature>
<evidence type="ECO:0000256" key="12">
    <source>
        <dbReference type="HAMAP-Rule" id="MF_00034"/>
    </source>
</evidence>
<evidence type="ECO:0000256" key="8">
    <source>
        <dbReference type="ARBA" id="ARBA00022842"/>
    </source>
</evidence>
<evidence type="ECO:0000256" key="6">
    <source>
        <dbReference type="ARBA" id="ARBA00022763"/>
    </source>
</evidence>
<dbReference type="Proteomes" id="UP001596020">
    <property type="component" value="Unassembled WGS sequence"/>
</dbReference>
<dbReference type="HAMAP" id="MF_00034">
    <property type="entry name" value="RuvC"/>
    <property type="match status" value="1"/>
</dbReference>
<dbReference type="InterPro" id="IPR002176">
    <property type="entry name" value="X-over_junc_endoDNase_RuvC"/>
</dbReference>
<gene>
    <name evidence="12 14" type="primary">ruvC</name>
    <name evidence="14" type="ORF">ACFO3G_01100</name>
</gene>
<keyword evidence="4 12" id="KW-0479">Metal-binding</keyword>
<keyword evidence="8 12" id="KW-0460">Magnesium</keyword>
<dbReference type="Gene3D" id="3.30.420.10">
    <property type="entry name" value="Ribonuclease H-like superfamily/Ribonuclease H"/>
    <property type="match status" value="1"/>
</dbReference>
<dbReference type="CDD" id="cd16962">
    <property type="entry name" value="RuvC"/>
    <property type="match status" value="1"/>
</dbReference>
<feature type="binding site" evidence="12">
    <location>
        <position position="20"/>
    </location>
    <ligand>
        <name>Mg(2+)</name>
        <dbReference type="ChEBI" id="CHEBI:18420"/>
        <label>1</label>
    </ligand>
</feature>
<reference evidence="15" key="1">
    <citation type="journal article" date="2019" name="Int. J. Syst. Evol. Microbiol.">
        <title>The Global Catalogue of Microorganisms (GCM) 10K type strain sequencing project: providing services to taxonomists for standard genome sequencing and annotation.</title>
        <authorList>
            <consortium name="The Broad Institute Genomics Platform"/>
            <consortium name="The Broad Institute Genome Sequencing Center for Infectious Disease"/>
            <person name="Wu L."/>
            <person name="Ma J."/>
        </authorList>
    </citation>
    <scope>NUCLEOTIDE SEQUENCE [LARGE SCALE GENOMIC DNA]</scope>
    <source>
        <strain evidence="15">CGMCC 4.7357</strain>
    </source>
</reference>
<dbReference type="InterPro" id="IPR012337">
    <property type="entry name" value="RNaseH-like_sf"/>
</dbReference>
<keyword evidence="6 12" id="KW-0227">DNA damage</keyword>
<keyword evidence="7 12" id="KW-0378">Hydrolase</keyword>
<dbReference type="NCBIfam" id="TIGR00228">
    <property type="entry name" value="ruvC"/>
    <property type="match status" value="1"/>
</dbReference>
<comment type="cofactor">
    <cofactor evidence="12">
        <name>Mg(2+)</name>
        <dbReference type="ChEBI" id="CHEBI:18420"/>
    </cofactor>
    <text evidence="12">Binds 2 Mg(2+) ion per subunit.</text>
</comment>
<sequence length="197" mass="22051">MKSDSLGVNKSRERIILGIDPGTIVMGYGILRCVGQKAEMVTMGVLKLNKYDNHYIRLKRIFDRVINLIDTYLPDELAIEAPFFGKNVQSMLKLGRAQGVAMVAALQRDIPITEYVPMRIKEAITGNGHASKEQVAAMVQRHLKIPQENMFKELDATDGMAAALCHFFLSSNPLQKEISASKSWADFVKSNPDRIKK</sequence>
<comment type="subunit">
    <text evidence="12">Homodimer which binds Holliday junction (HJ) DNA. The HJ becomes 2-fold symmetrical on binding to RuvC with unstacked arms; it has a different conformation from HJ DNA in complex with RuvA. In the full resolvosome a probable DNA-RuvA(4)-RuvB(12)-RuvC(2) complex forms which resolves the HJ.</text>
</comment>
<evidence type="ECO:0000256" key="10">
    <source>
        <dbReference type="ARBA" id="ARBA00023172"/>
    </source>
</evidence>
<keyword evidence="5 12" id="KW-0255">Endonuclease</keyword>
<dbReference type="PRINTS" id="PR00696">
    <property type="entry name" value="RSOLVASERUVC"/>
</dbReference>
<dbReference type="InterPro" id="IPR036397">
    <property type="entry name" value="RNaseH_sf"/>
</dbReference>
<comment type="similarity">
    <text evidence="1 12">Belongs to the RuvC family.</text>
</comment>
<comment type="function">
    <text evidence="12">The RuvA-RuvB-RuvC complex processes Holliday junction (HJ) DNA during genetic recombination and DNA repair. Endonuclease that resolves HJ intermediates. Cleaves cruciform DNA by making single-stranded nicks across the HJ at symmetrical positions within the homologous arms, yielding a 5'-phosphate and a 3'-hydroxyl group; requires a central core of homology in the junction. The consensus cleavage sequence is 5'-(A/T)TT(C/G)-3'. Cleavage occurs on the 3'-side of the TT dinucleotide at the point of strand exchange. HJ branch migration catalyzed by RuvA-RuvB allows RuvC to scan DNA until it finds its consensus sequence, where it cleaves and resolves the cruciform DNA.</text>
</comment>
<feature type="active site" evidence="12">
    <location>
        <position position="155"/>
    </location>
</feature>
<keyword evidence="9 12" id="KW-0238">DNA-binding</keyword>
<feature type="active site" evidence="12">
    <location>
        <position position="20"/>
    </location>
</feature>
<evidence type="ECO:0000256" key="4">
    <source>
        <dbReference type="ARBA" id="ARBA00022723"/>
    </source>
</evidence>
<evidence type="ECO:0000313" key="15">
    <source>
        <dbReference type="Proteomes" id="UP001596020"/>
    </source>
</evidence>
<evidence type="ECO:0000256" key="5">
    <source>
        <dbReference type="ARBA" id="ARBA00022759"/>
    </source>
</evidence>
<dbReference type="EMBL" id="JBHSGO010000019">
    <property type="protein sequence ID" value="MFC4665228.1"/>
    <property type="molecule type" value="Genomic_DNA"/>
</dbReference>
<evidence type="ECO:0000256" key="2">
    <source>
        <dbReference type="ARBA" id="ARBA00022490"/>
    </source>
</evidence>
<organism evidence="14 15">
    <name type="scientific">Falsiporphyromonas endometrii</name>
    <dbReference type="NCBI Taxonomy" id="1387297"/>
    <lineage>
        <taxon>Bacteria</taxon>
        <taxon>Pseudomonadati</taxon>
        <taxon>Bacteroidota</taxon>
        <taxon>Bacteroidia</taxon>
        <taxon>Bacteroidales</taxon>
        <taxon>Porphyromonadaceae</taxon>
        <taxon>Falsiporphyromonas</taxon>
    </lineage>
</organism>
<dbReference type="SUPFAM" id="SSF53098">
    <property type="entry name" value="Ribonuclease H-like"/>
    <property type="match status" value="1"/>
</dbReference>
<evidence type="ECO:0000256" key="1">
    <source>
        <dbReference type="ARBA" id="ARBA00009518"/>
    </source>
</evidence>
<dbReference type="InterPro" id="IPR020563">
    <property type="entry name" value="X-over_junc_endoDNase_Mg_BS"/>
</dbReference>
<dbReference type="EC" id="3.1.21.10" evidence="12 13"/>
<comment type="catalytic activity">
    <reaction evidence="12">
        <text>Endonucleolytic cleavage at a junction such as a reciprocal single-stranded crossover between two homologous DNA duplexes (Holliday junction).</text>
        <dbReference type="EC" id="3.1.21.10"/>
    </reaction>
</comment>
<keyword evidence="3 12" id="KW-0540">Nuclease</keyword>